<dbReference type="STRING" id="99656.SAMN05421659_11469"/>
<name>A0A1I0RE60_9FIRM</name>
<dbReference type="AlphaFoldDB" id="A0A1I0RE60"/>
<organism evidence="1 2">
    <name type="scientific">[Clostridium] fimetarium</name>
    <dbReference type="NCBI Taxonomy" id="99656"/>
    <lineage>
        <taxon>Bacteria</taxon>
        <taxon>Bacillati</taxon>
        <taxon>Bacillota</taxon>
        <taxon>Clostridia</taxon>
        <taxon>Lachnospirales</taxon>
        <taxon>Lachnospiraceae</taxon>
    </lineage>
</organism>
<sequence>MAFYSFIINKNLNLPLCRDLARSRVEVQSTKVNN</sequence>
<protein>
    <submittedName>
        <fullName evidence="1">Uncharacterized protein</fullName>
    </submittedName>
</protein>
<dbReference type="EMBL" id="FOJI01000014">
    <property type="protein sequence ID" value="SEW38957.1"/>
    <property type="molecule type" value="Genomic_DNA"/>
</dbReference>
<dbReference type="Proteomes" id="UP000199701">
    <property type="component" value="Unassembled WGS sequence"/>
</dbReference>
<evidence type="ECO:0000313" key="1">
    <source>
        <dbReference type="EMBL" id="SEW38957.1"/>
    </source>
</evidence>
<proteinExistence type="predicted"/>
<gene>
    <name evidence="1" type="ORF">SAMN05421659_11469</name>
</gene>
<evidence type="ECO:0000313" key="2">
    <source>
        <dbReference type="Proteomes" id="UP000199701"/>
    </source>
</evidence>
<accession>A0A1I0RE60</accession>
<reference evidence="1 2" key="1">
    <citation type="submission" date="2016-10" db="EMBL/GenBank/DDBJ databases">
        <authorList>
            <person name="de Groot N.N."/>
        </authorList>
    </citation>
    <scope>NUCLEOTIDE SEQUENCE [LARGE SCALE GENOMIC DNA]</scope>
    <source>
        <strain evidence="1 2">DSM 9179</strain>
    </source>
</reference>
<keyword evidence="2" id="KW-1185">Reference proteome</keyword>